<dbReference type="CDD" id="cd06261">
    <property type="entry name" value="TM_PBP2"/>
    <property type="match status" value="1"/>
</dbReference>
<dbReference type="SUPFAM" id="SSF161098">
    <property type="entry name" value="MetI-like"/>
    <property type="match status" value="1"/>
</dbReference>
<comment type="subcellular location">
    <subcellularLocation>
        <location evidence="1 7">Cell membrane</location>
        <topology evidence="1 7">Multi-pass membrane protein</topology>
    </subcellularLocation>
</comment>
<dbReference type="RefSeq" id="WP_343974858.1">
    <property type="nucleotide sequence ID" value="NZ_BAAAJG010000008.1"/>
</dbReference>
<dbReference type="Pfam" id="PF00528">
    <property type="entry name" value="BPD_transp_1"/>
    <property type="match status" value="1"/>
</dbReference>
<feature type="region of interest" description="Disordered" evidence="8">
    <location>
        <begin position="1"/>
        <end position="25"/>
    </location>
</feature>
<dbReference type="Proteomes" id="UP001597145">
    <property type="component" value="Unassembled WGS sequence"/>
</dbReference>
<gene>
    <name evidence="10" type="ORF">ACFSCY_06300</name>
</gene>
<accession>A0ABW4FH36</accession>
<evidence type="ECO:0000256" key="1">
    <source>
        <dbReference type="ARBA" id="ARBA00004651"/>
    </source>
</evidence>
<keyword evidence="5 7" id="KW-1133">Transmembrane helix</keyword>
<feature type="transmembrane region" description="Helical" evidence="7">
    <location>
        <begin position="94"/>
        <end position="115"/>
    </location>
</feature>
<proteinExistence type="inferred from homology"/>
<evidence type="ECO:0000259" key="9">
    <source>
        <dbReference type="PROSITE" id="PS50928"/>
    </source>
</evidence>
<comment type="caution">
    <text evidence="10">The sequence shown here is derived from an EMBL/GenBank/DDBJ whole genome shotgun (WGS) entry which is preliminary data.</text>
</comment>
<reference evidence="11" key="1">
    <citation type="journal article" date="2019" name="Int. J. Syst. Evol. Microbiol.">
        <title>The Global Catalogue of Microorganisms (GCM) 10K type strain sequencing project: providing services to taxonomists for standard genome sequencing and annotation.</title>
        <authorList>
            <consortium name="The Broad Institute Genomics Platform"/>
            <consortium name="The Broad Institute Genome Sequencing Center for Infectious Disease"/>
            <person name="Wu L."/>
            <person name="Ma J."/>
        </authorList>
    </citation>
    <scope>NUCLEOTIDE SEQUENCE [LARGE SCALE GENOMIC DNA]</scope>
    <source>
        <strain evidence="11">JCM 12165</strain>
    </source>
</reference>
<dbReference type="EMBL" id="JBHUCP010000004">
    <property type="protein sequence ID" value="MFD1529046.1"/>
    <property type="molecule type" value="Genomic_DNA"/>
</dbReference>
<evidence type="ECO:0000256" key="5">
    <source>
        <dbReference type="ARBA" id="ARBA00022989"/>
    </source>
</evidence>
<evidence type="ECO:0000256" key="3">
    <source>
        <dbReference type="ARBA" id="ARBA00022475"/>
    </source>
</evidence>
<evidence type="ECO:0000313" key="11">
    <source>
        <dbReference type="Proteomes" id="UP001597145"/>
    </source>
</evidence>
<feature type="compositionally biased region" description="Low complexity" evidence="8">
    <location>
        <begin position="1"/>
        <end position="15"/>
    </location>
</feature>
<dbReference type="InterPro" id="IPR000515">
    <property type="entry name" value="MetI-like"/>
</dbReference>
<evidence type="ECO:0000256" key="7">
    <source>
        <dbReference type="RuleBase" id="RU363032"/>
    </source>
</evidence>
<dbReference type="PANTHER" id="PTHR30193">
    <property type="entry name" value="ABC TRANSPORTER PERMEASE PROTEIN"/>
    <property type="match status" value="1"/>
</dbReference>
<keyword evidence="6 7" id="KW-0472">Membrane</keyword>
<dbReference type="PANTHER" id="PTHR30193:SF37">
    <property type="entry name" value="INNER MEMBRANE ABC TRANSPORTER PERMEASE PROTEIN YCJO"/>
    <property type="match status" value="1"/>
</dbReference>
<keyword evidence="11" id="KW-1185">Reference proteome</keyword>
<dbReference type="PROSITE" id="PS50928">
    <property type="entry name" value="ABC_TM1"/>
    <property type="match status" value="1"/>
</dbReference>
<evidence type="ECO:0000256" key="6">
    <source>
        <dbReference type="ARBA" id="ARBA00023136"/>
    </source>
</evidence>
<keyword evidence="3" id="KW-1003">Cell membrane</keyword>
<dbReference type="InterPro" id="IPR051393">
    <property type="entry name" value="ABC_transporter_permease"/>
</dbReference>
<evidence type="ECO:0000313" key="10">
    <source>
        <dbReference type="EMBL" id="MFD1529046.1"/>
    </source>
</evidence>
<feature type="transmembrane region" description="Helical" evidence="7">
    <location>
        <begin position="284"/>
        <end position="306"/>
    </location>
</feature>
<feature type="transmembrane region" description="Helical" evidence="7">
    <location>
        <begin position="224"/>
        <end position="245"/>
    </location>
</feature>
<feature type="transmembrane region" description="Helical" evidence="7">
    <location>
        <begin position="33"/>
        <end position="59"/>
    </location>
</feature>
<feature type="transmembrane region" description="Helical" evidence="7">
    <location>
        <begin position="176"/>
        <end position="203"/>
    </location>
</feature>
<evidence type="ECO:0000256" key="8">
    <source>
        <dbReference type="SAM" id="MobiDB-lite"/>
    </source>
</evidence>
<name>A0ABW4FH36_9PSEU</name>
<organism evidence="10 11">
    <name type="scientific">Pseudonocardia aurantiaca</name>
    <dbReference type="NCBI Taxonomy" id="75290"/>
    <lineage>
        <taxon>Bacteria</taxon>
        <taxon>Bacillati</taxon>
        <taxon>Actinomycetota</taxon>
        <taxon>Actinomycetes</taxon>
        <taxon>Pseudonocardiales</taxon>
        <taxon>Pseudonocardiaceae</taxon>
        <taxon>Pseudonocardia</taxon>
    </lineage>
</organism>
<dbReference type="InterPro" id="IPR035906">
    <property type="entry name" value="MetI-like_sf"/>
</dbReference>
<feature type="domain" description="ABC transmembrane type-1" evidence="9">
    <location>
        <begin position="90"/>
        <end position="303"/>
    </location>
</feature>
<feature type="transmembrane region" description="Helical" evidence="7">
    <location>
        <begin position="122"/>
        <end position="144"/>
    </location>
</feature>
<protein>
    <submittedName>
        <fullName evidence="10">Carbohydrate ABC transporter permease</fullName>
    </submittedName>
</protein>
<keyword evidence="4 7" id="KW-0812">Transmembrane</keyword>
<dbReference type="Gene3D" id="1.10.3720.10">
    <property type="entry name" value="MetI-like"/>
    <property type="match status" value="1"/>
</dbReference>
<evidence type="ECO:0000256" key="4">
    <source>
        <dbReference type="ARBA" id="ARBA00022692"/>
    </source>
</evidence>
<evidence type="ECO:0000256" key="2">
    <source>
        <dbReference type="ARBA" id="ARBA00022448"/>
    </source>
</evidence>
<sequence>MTTTTPARPARTGPPAAVPTPAGPRRASTRVPLWLAVPALVSLLVTAGYPAVAGVALAFTDSSLARPLRAFAGFDNFVAAAESVAFGGSLLRSALFAVLATALGLVAGVAAALALHARGGRFGLLGAVLLLPMVTPPVSVGVAWKLLLAPVGGALTGLWDAFSVPGFNPLGSGPGAFATLVLIHAWQWTPLVTLLVFAALLGVPAELREAAALDGAGWWRTLRSVVAPVVAPTVVAAAVLQLVIAFKVFDLVTVVTAGGPGVSTIVASFEVFRTAFRGSFEVGTAAAETLVLGVLVGLVLGVAGLVTRRVRGADE</sequence>
<keyword evidence="2 7" id="KW-0813">Transport</keyword>
<comment type="similarity">
    <text evidence="7">Belongs to the binding-protein-dependent transport system permease family.</text>
</comment>